<organism evidence="2 3">
    <name type="scientific">Actinacidiphila rubida</name>
    <dbReference type="NCBI Taxonomy" id="310780"/>
    <lineage>
        <taxon>Bacteria</taxon>
        <taxon>Bacillati</taxon>
        <taxon>Actinomycetota</taxon>
        <taxon>Actinomycetes</taxon>
        <taxon>Kitasatosporales</taxon>
        <taxon>Streptomycetaceae</taxon>
        <taxon>Actinacidiphila</taxon>
    </lineage>
</organism>
<dbReference type="AlphaFoldDB" id="A0A1H8DVL8"/>
<dbReference type="EMBL" id="FODD01000001">
    <property type="protein sequence ID" value="SEN11351.1"/>
    <property type="molecule type" value="Genomic_DNA"/>
</dbReference>
<reference evidence="2 3" key="1">
    <citation type="submission" date="2016-10" db="EMBL/GenBank/DDBJ databases">
        <authorList>
            <person name="de Groot N.N."/>
        </authorList>
    </citation>
    <scope>NUCLEOTIDE SEQUENCE [LARGE SCALE GENOMIC DNA]</scope>
    <source>
        <strain evidence="2 3">CGMCC 4.2026</strain>
    </source>
</reference>
<sequence>MEGQSTVPLAAMAEYFTTARDLGELSLRNQLHQIYPDVQLWRRLNIRNSHQSSTGREGEVDPVRFADFIPGGRSIKQNVISPALPVEHVTPGHTRKCIVDRTKEISPGRFGHLLHKKGTLRNVRCAQWPAVQNQHVPACQVDQSNLIGDFTCTPVVRLLLLDFVPLAIDFLAATPGRKEILSHSDQGASKRSNPPHHACFLPMVASSPCSPNRMNCPAMSPGTSNSARPATGASNRSRPTKHAASSKWPGGTNPGPCGGPESRTATR</sequence>
<evidence type="ECO:0000313" key="3">
    <source>
        <dbReference type="Proteomes" id="UP000181951"/>
    </source>
</evidence>
<proteinExistence type="predicted"/>
<name>A0A1H8DVL8_9ACTN</name>
<protein>
    <submittedName>
        <fullName evidence="2">Uncharacterized protein</fullName>
    </submittedName>
</protein>
<keyword evidence="3" id="KW-1185">Reference proteome</keyword>
<gene>
    <name evidence="2" type="ORF">SAMN05216267_1001325</name>
</gene>
<feature type="region of interest" description="Disordered" evidence="1">
    <location>
        <begin position="220"/>
        <end position="267"/>
    </location>
</feature>
<dbReference type="Proteomes" id="UP000181951">
    <property type="component" value="Unassembled WGS sequence"/>
</dbReference>
<feature type="compositionally biased region" description="Polar residues" evidence="1">
    <location>
        <begin position="221"/>
        <end position="237"/>
    </location>
</feature>
<evidence type="ECO:0000313" key="2">
    <source>
        <dbReference type="EMBL" id="SEN11351.1"/>
    </source>
</evidence>
<evidence type="ECO:0000256" key="1">
    <source>
        <dbReference type="SAM" id="MobiDB-lite"/>
    </source>
</evidence>
<accession>A0A1H8DVL8</accession>